<accession>A0A1Z2XF85</accession>
<name>A0A1B1S6K9_9BACT</name>
<dbReference type="Gene3D" id="3.40.50.720">
    <property type="entry name" value="NAD(P)-binding Rossmann-like Domain"/>
    <property type="match status" value="1"/>
</dbReference>
<dbReference type="GeneID" id="65535377"/>
<dbReference type="EMBL" id="CP015402">
    <property type="protein sequence ID" value="ANU62427.1"/>
    <property type="molecule type" value="Genomic_DNA"/>
</dbReference>
<evidence type="ECO:0000256" key="1">
    <source>
        <dbReference type="ARBA" id="ARBA00006484"/>
    </source>
</evidence>
<dbReference type="Proteomes" id="UP000186351">
    <property type="component" value="Chromosome"/>
</dbReference>
<reference evidence="5" key="1">
    <citation type="submission" date="2016-04" db="EMBL/GenBank/DDBJ databases">
        <title>Complete Genome Sequences of Twelve Strains of a Stable Defined Moderately Diverse Mouse Microbiota 2 (sDMDMm2).</title>
        <authorList>
            <person name="Uchimura Y."/>
            <person name="Wyss M."/>
            <person name="Brugiroux S."/>
            <person name="Limenitakis J.P."/>
            <person name="Stecher B."/>
            <person name="McCoy K.D."/>
            <person name="Macpherson A.J."/>
        </authorList>
    </citation>
    <scope>NUCLEOTIDE SEQUENCE [LARGE SCALE GENOMIC DNA]</scope>
    <source>
        <strain evidence="5">YL27</strain>
    </source>
</reference>
<dbReference type="GO" id="GO:0016020">
    <property type="term" value="C:membrane"/>
    <property type="evidence" value="ECO:0007669"/>
    <property type="project" value="TreeGrafter"/>
</dbReference>
<evidence type="ECO:0000313" key="4">
    <source>
        <dbReference type="EMBL" id="ANU62427.1"/>
    </source>
</evidence>
<proteinExistence type="inferred from homology"/>
<dbReference type="InterPro" id="IPR036291">
    <property type="entry name" value="NAD(P)-bd_dom_sf"/>
</dbReference>
<dbReference type="AlphaFoldDB" id="A0A1B1S6K9"/>
<dbReference type="PRINTS" id="PR00081">
    <property type="entry name" value="GDHRDH"/>
</dbReference>
<evidence type="ECO:0000256" key="2">
    <source>
        <dbReference type="ARBA" id="ARBA00023002"/>
    </source>
</evidence>
<dbReference type="SUPFAM" id="SSF51735">
    <property type="entry name" value="NAD(P)-binding Rossmann-fold domains"/>
    <property type="match status" value="1"/>
</dbReference>
<protein>
    <submittedName>
        <fullName evidence="4">Oxidoreductase</fullName>
    </submittedName>
</protein>
<dbReference type="RefSeq" id="WP_068959826.1">
    <property type="nucleotide sequence ID" value="NZ_CAJTAP010000008.1"/>
</dbReference>
<comment type="similarity">
    <text evidence="1 3">Belongs to the short-chain dehydrogenases/reductases (SDR) family.</text>
</comment>
<dbReference type="GO" id="GO:0016491">
    <property type="term" value="F:oxidoreductase activity"/>
    <property type="evidence" value="ECO:0007669"/>
    <property type="project" value="UniProtKB-KW"/>
</dbReference>
<accession>A0A1B1S6K9</accession>
<evidence type="ECO:0000313" key="5">
    <source>
        <dbReference type="Proteomes" id="UP000186351"/>
    </source>
</evidence>
<dbReference type="PRINTS" id="PR00080">
    <property type="entry name" value="SDRFAMILY"/>
</dbReference>
<dbReference type="KEGG" id="pary:A4V02_00810"/>
<organism evidence="4 5">
    <name type="scientific">Muribaculum intestinale</name>
    <dbReference type="NCBI Taxonomy" id="1796646"/>
    <lineage>
        <taxon>Bacteria</taxon>
        <taxon>Pseudomonadati</taxon>
        <taxon>Bacteroidota</taxon>
        <taxon>Bacteroidia</taxon>
        <taxon>Bacteroidales</taxon>
        <taxon>Muribaculaceae</taxon>
        <taxon>Muribaculum</taxon>
    </lineage>
</organism>
<dbReference type="Pfam" id="PF00106">
    <property type="entry name" value="adh_short"/>
    <property type="match status" value="1"/>
</dbReference>
<dbReference type="InterPro" id="IPR002347">
    <property type="entry name" value="SDR_fam"/>
</dbReference>
<gene>
    <name evidence="4" type="ORF">A4V02_00810</name>
</gene>
<dbReference type="OrthoDB" id="822355at2"/>
<sequence length="227" mass="24809">MNVAIIGATSGIGRRLWEHYSSGHNMVAVMGRRVELLEEMAASRRENTLTYACDISDMGEFDRALEAMTGELGSLDIAILCAGIGELNPALDASAEIETARVNVDGWTNAAVGLYRLFERQGWGQLVTVTSVGGLMPAAMAPAYSASKAYQINYTKALQHKSNGTGVVVTEIRPGLVDTRMAKGDGLFWVMPVDKVASQIVKAIARRRRLAIVSRRWRLANYILRHI</sequence>
<keyword evidence="5" id="KW-1185">Reference proteome</keyword>
<dbReference type="STRING" id="1796646.A4V02_00810"/>
<dbReference type="PANTHER" id="PTHR44196:SF3">
    <property type="entry name" value="SHORT CHAIN DEHYDROGENASE FAMILY PROTEIN"/>
    <property type="match status" value="1"/>
</dbReference>
<dbReference type="PANTHER" id="PTHR44196">
    <property type="entry name" value="DEHYDROGENASE/REDUCTASE SDR FAMILY MEMBER 7B"/>
    <property type="match status" value="1"/>
</dbReference>
<keyword evidence="2" id="KW-0560">Oxidoreductase</keyword>
<evidence type="ECO:0000256" key="3">
    <source>
        <dbReference type="RuleBase" id="RU000363"/>
    </source>
</evidence>